<evidence type="ECO:0000256" key="5">
    <source>
        <dbReference type="ARBA" id="ARBA00022737"/>
    </source>
</evidence>
<feature type="domain" description="ABC transporter" evidence="11">
    <location>
        <begin position="2"/>
        <end position="235"/>
    </location>
</feature>
<dbReference type="Proteomes" id="UP000621540">
    <property type="component" value="Unassembled WGS sequence"/>
</dbReference>
<keyword evidence="8" id="KW-1278">Translocase</keyword>
<dbReference type="InterPro" id="IPR003439">
    <property type="entry name" value="ABC_transporter-like_ATP-bd"/>
</dbReference>
<evidence type="ECO:0000256" key="10">
    <source>
        <dbReference type="ARBA" id="ARBA00025157"/>
    </source>
</evidence>
<dbReference type="PANTHER" id="PTHR43553:SF23">
    <property type="entry name" value="ABC TRANSPORTER ATP-BINDING COMPONENT"/>
    <property type="match status" value="1"/>
</dbReference>
<evidence type="ECO:0000256" key="4">
    <source>
        <dbReference type="ARBA" id="ARBA00022475"/>
    </source>
</evidence>
<dbReference type="RefSeq" id="WP_186982007.1">
    <property type="nucleotide sequence ID" value="NZ_JACOQH010000003.1"/>
</dbReference>
<feature type="domain" description="ABC transporter" evidence="11">
    <location>
        <begin position="261"/>
        <end position="484"/>
    </location>
</feature>
<evidence type="ECO:0000256" key="9">
    <source>
        <dbReference type="ARBA" id="ARBA00023136"/>
    </source>
</evidence>
<keyword evidence="3" id="KW-0813">Transport</keyword>
<dbReference type="InterPro" id="IPR027417">
    <property type="entry name" value="P-loop_NTPase"/>
</dbReference>
<dbReference type="Pfam" id="PF00005">
    <property type="entry name" value="ABC_tran"/>
    <property type="match status" value="2"/>
</dbReference>
<keyword evidence="9" id="KW-0472">Membrane</keyword>
<keyword evidence="7 12" id="KW-0067">ATP-binding</keyword>
<comment type="function">
    <text evidence="10">Probably part of an ABC transporter complex. Responsible for energy coupling to the transport system.</text>
</comment>
<comment type="subcellular location">
    <subcellularLocation>
        <location evidence="1">Cell membrane</location>
        <topology evidence="1">Peripheral membrane protein</topology>
    </subcellularLocation>
</comment>
<dbReference type="InterPro" id="IPR017871">
    <property type="entry name" value="ABC_transporter-like_CS"/>
</dbReference>
<comment type="caution">
    <text evidence="12">The sequence shown here is derived from an EMBL/GenBank/DDBJ whole genome shotgun (WGS) entry which is preliminary data.</text>
</comment>
<dbReference type="PANTHER" id="PTHR43553">
    <property type="entry name" value="HEAVY METAL TRANSPORTER"/>
    <property type="match status" value="1"/>
</dbReference>
<evidence type="ECO:0000256" key="6">
    <source>
        <dbReference type="ARBA" id="ARBA00022741"/>
    </source>
</evidence>
<evidence type="ECO:0000256" key="3">
    <source>
        <dbReference type="ARBA" id="ARBA00022448"/>
    </source>
</evidence>
<keyword evidence="13" id="KW-1185">Reference proteome</keyword>
<evidence type="ECO:0000256" key="8">
    <source>
        <dbReference type="ARBA" id="ARBA00022967"/>
    </source>
</evidence>
<dbReference type="InterPro" id="IPR003593">
    <property type="entry name" value="AAA+_ATPase"/>
</dbReference>
<dbReference type="PROSITE" id="PS00211">
    <property type="entry name" value="ABC_TRANSPORTER_1"/>
    <property type="match status" value="2"/>
</dbReference>
<dbReference type="SUPFAM" id="SSF52540">
    <property type="entry name" value="P-loop containing nucleoside triphosphate hydrolases"/>
    <property type="match status" value="2"/>
</dbReference>
<evidence type="ECO:0000256" key="1">
    <source>
        <dbReference type="ARBA" id="ARBA00004202"/>
    </source>
</evidence>
<gene>
    <name evidence="12" type="ORF">H8Z76_05700</name>
</gene>
<reference evidence="12 13" key="1">
    <citation type="submission" date="2020-08" db="EMBL/GenBank/DDBJ databases">
        <title>Genome public.</title>
        <authorList>
            <person name="Liu C."/>
            <person name="Sun Q."/>
        </authorList>
    </citation>
    <scope>NUCLEOTIDE SEQUENCE [LARGE SCALE GENOMIC DNA]</scope>
    <source>
        <strain evidence="12 13">BX0805</strain>
    </source>
</reference>
<proteinExistence type="inferred from homology"/>
<dbReference type="InterPro" id="IPR015856">
    <property type="entry name" value="ABC_transpr_CbiO/EcfA_su"/>
</dbReference>
<keyword evidence="6" id="KW-0547">Nucleotide-binding</keyword>
<dbReference type="EMBL" id="JACOQH010000003">
    <property type="protein sequence ID" value="MBC5753527.1"/>
    <property type="molecule type" value="Genomic_DNA"/>
</dbReference>
<dbReference type="GO" id="GO:0005524">
    <property type="term" value="F:ATP binding"/>
    <property type="evidence" value="ECO:0007669"/>
    <property type="project" value="UniProtKB-KW"/>
</dbReference>
<comment type="similarity">
    <text evidence="2">Belongs to the ABC transporter superfamily.</text>
</comment>
<accession>A0ABR7I9D2</accession>
<name>A0ABR7I9D2_9FIRM</name>
<keyword evidence="4" id="KW-1003">Cell membrane</keyword>
<dbReference type="PROSITE" id="PS50893">
    <property type="entry name" value="ABC_TRANSPORTER_2"/>
    <property type="match status" value="2"/>
</dbReference>
<sequence>MIEIKSVSLDYGVKDLDLTIKKGEFLLLCGRSGCGKTTVTRLINGLIPEFYPAEMTGNVLVDGERVRDMPMYRIAERVGSVFQNPRTQFFNVDTDSEIAFGIENEARPPEELRARVEQTGRELQIEKLRGRNIFELSGGEKQKIAFASVYAMNPEIYLLDEPSSNLDVDTIAELKQHLRLIKAQGKTVIVAEHRLYYLMDLADRIVYLEKGRITGIYTPDEFRQIPDETRKQMGLRALDLTKEVPVCPQDTDSAKKEKPVLELREVSVFRKKQPVLSEISFAAARGEVIAVVGHNGAGKTTFSRALCGLHRECGGTFFWEGEPQNAKKRLSLSYMVMQDVSYELFAESVEAECSFGIKNPDPALVEQTMQELGIAPLKKRHPNTLSGGQKQRVAVAVSMICKKELLVFDEPTSGLDYDSMVQVAGLFGALRAAGKLVFVVTHDYEFACRICTRVLHLDQGKLLDDLAVEPGNLEKIKEIFSVTEKEKRGE</sequence>
<evidence type="ECO:0000313" key="12">
    <source>
        <dbReference type="EMBL" id="MBC5753527.1"/>
    </source>
</evidence>
<dbReference type="Gene3D" id="3.40.50.300">
    <property type="entry name" value="P-loop containing nucleotide triphosphate hydrolases"/>
    <property type="match status" value="2"/>
</dbReference>
<dbReference type="CDD" id="cd03226">
    <property type="entry name" value="ABC_cobalt_CbiO_domain2"/>
    <property type="match status" value="1"/>
</dbReference>
<dbReference type="SMART" id="SM00382">
    <property type="entry name" value="AAA"/>
    <property type="match status" value="2"/>
</dbReference>
<keyword evidence="5" id="KW-0677">Repeat</keyword>
<organism evidence="12 13">
    <name type="scientific">Roseburia yibonii</name>
    <dbReference type="NCBI Taxonomy" id="2763063"/>
    <lineage>
        <taxon>Bacteria</taxon>
        <taxon>Bacillati</taxon>
        <taxon>Bacillota</taxon>
        <taxon>Clostridia</taxon>
        <taxon>Lachnospirales</taxon>
        <taxon>Lachnospiraceae</taxon>
        <taxon>Roseburia</taxon>
    </lineage>
</organism>
<protein>
    <submittedName>
        <fullName evidence="12">Energy-coupling factor ABC transporter ATP-binding protein</fullName>
    </submittedName>
</protein>
<dbReference type="CDD" id="cd03225">
    <property type="entry name" value="ABC_cobalt_CbiO_domain1"/>
    <property type="match status" value="1"/>
</dbReference>
<evidence type="ECO:0000256" key="2">
    <source>
        <dbReference type="ARBA" id="ARBA00005417"/>
    </source>
</evidence>
<evidence type="ECO:0000256" key="7">
    <source>
        <dbReference type="ARBA" id="ARBA00022840"/>
    </source>
</evidence>
<dbReference type="InterPro" id="IPR050095">
    <property type="entry name" value="ECF_ABC_transporter_ATP-bd"/>
</dbReference>
<evidence type="ECO:0000259" key="11">
    <source>
        <dbReference type="PROSITE" id="PS50893"/>
    </source>
</evidence>
<evidence type="ECO:0000313" key="13">
    <source>
        <dbReference type="Proteomes" id="UP000621540"/>
    </source>
</evidence>